<evidence type="ECO:0008006" key="10">
    <source>
        <dbReference type="Google" id="ProtNLM"/>
    </source>
</evidence>
<gene>
    <name evidence="8" type="ORF">LOTGIDRAFT_150683</name>
</gene>
<protein>
    <recommendedName>
        <fullName evidence="10">Lysosomal-associated transmembrane protein 4A</fullName>
    </recommendedName>
</protein>
<organism evidence="8 9">
    <name type="scientific">Lottia gigantea</name>
    <name type="common">Giant owl limpet</name>
    <dbReference type="NCBI Taxonomy" id="225164"/>
    <lineage>
        <taxon>Eukaryota</taxon>
        <taxon>Metazoa</taxon>
        <taxon>Spiralia</taxon>
        <taxon>Lophotrochozoa</taxon>
        <taxon>Mollusca</taxon>
        <taxon>Gastropoda</taxon>
        <taxon>Patellogastropoda</taxon>
        <taxon>Lottioidea</taxon>
        <taxon>Lottiidae</taxon>
        <taxon>Lottia</taxon>
    </lineage>
</organism>
<keyword evidence="4 7" id="KW-0812">Transmembrane</keyword>
<dbReference type="GO" id="GO:0012505">
    <property type="term" value="C:endomembrane system"/>
    <property type="evidence" value="ECO:0007669"/>
    <property type="project" value="UniProtKB-SubCell"/>
</dbReference>
<keyword evidence="9" id="KW-1185">Reference proteome</keyword>
<dbReference type="Proteomes" id="UP000030746">
    <property type="component" value="Unassembled WGS sequence"/>
</dbReference>
<comment type="similarity">
    <text evidence="2">Belongs to the LAPTM4/LAPTM5 transporter family.</text>
</comment>
<evidence type="ECO:0000313" key="8">
    <source>
        <dbReference type="EMBL" id="ESO88279.1"/>
    </source>
</evidence>
<dbReference type="GeneID" id="20235521"/>
<evidence type="ECO:0000256" key="6">
    <source>
        <dbReference type="ARBA" id="ARBA00023136"/>
    </source>
</evidence>
<keyword evidence="6 7" id="KW-0472">Membrane</keyword>
<dbReference type="Pfam" id="PF03821">
    <property type="entry name" value="Mtp"/>
    <property type="match status" value="2"/>
</dbReference>
<evidence type="ECO:0000313" key="9">
    <source>
        <dbReference type="Proteomes" id="UP000030746"/>
    </source>
</evidence>
<dbReference type="GO" id="GO:0005765">
    <property type="term" value="C:lysosomal membrane"/>
    <property type="evidence" value="ECO:0007669"/>
    <property type="project" value="TreeGrafter"/>
</dbReference>
<evidence type="ECO:0000256" key="2">
    <source>
        <dbReference type="ARBA" id="ARBA00010076"/>
    </source>
</evidence>
<sequence>MNRLKFEISNPESYRCCFCCHVRTGTLIIGLFYLLAQLACIGLLLFLSINPDVLAPKPDSHMMTDSIVVTENDDGYFIDTYSVFTRKQFTKEDMCVAYGLTFAAILITASLIYGVIRTKPRYLLPFFCLQVFDFCLKCITVVGFFTYAPNIKLWIEQQGLANLPGWNMLMKMDSNWLMLGFVTFFVFVLCIKAYLIGVVWACNKYLHLKLANRSVVREYTVDPDSEMLLPPKYEDAIKMNVPVKMDGPAPPPYAP</sequence>
<dbReference type="OMA" id="SCYKYLT"/>
<feature type="transmembrane region" description="Helical" evidence="7">
    <location>
        <begin position="176"/>
        <end position="202"/>
    </location>
</feature>
<dbReference type="AlphaFoldDB" id="V4BHK9"/>
<evidence type="ECO:0000256" key="5">
    <source>
        <dbReference type="ARBA" id="ARBA00022989"/>
    </source>
</evidence>
<proteinExistence type="inferred from homology"/>
<dbReference type="EMBL" id="KB202719">
    <property type="protein sequence ID" value="ESO88279.1"/>
    <property type="molecule type" value="Genomic_DNA"/>
</dbReference>
<evidence type="ECO:0000256" key="1">
    <source>
        <dbReference type="ARBA" id="ARBA00004127"/>
    </source>
</evidence>
<feature type="transmembrane region" description="Helical" evidence="7">
    <location>
        <begin position="31"/>
        <end position="49"/>
    </location>
</feature>
<reference evidence="8 9" key="1">
    <citation type="journal article" date="2013" name="Nature">
        <title>Insights into bilaterian evolution from three spiralian genomes.</title>
        <authorList>
            <person name="Simakov O."/>
            <person name="Marletaz F."/>
            <person name="Cho S.J."/>
            <person name="Edsinger-Gonzales E."/>
            <person name="Havlak P."/>
            <person name="Hellsten U."/>
            <person name="Kuo D.H."/>
            <person name="Larsson T."/>
            <person name="Lv J."/>
            <person name="Arendt D."/>
            <person name="Savage R."/>
            <person name="Osoegawa K."/>
            <person name="de Jong P."/>
            <person name="Grimwood J."/>
            <person name="Chapman J.A."/>
            <person name="Shapiro H."/>
            <person name="Aerts A."/>
            <person name="Otillar R.P."/>
            <person name="Terry A.Y."/>
            <person name="Boore J.L."/>
            <person name="Grigoriev I.V."/>
            <person name="Lindberg D.R."/>
            <person name="Seaver E.C."/>
            <person name="Weisblat D.A."/>
            <person name="Putnam N.H."/>
            <person name="Rokhsar D.S."/>
        </authorList>
    </citation>
    <scope>NUCLEOTIDE SEQUENCE [LARGE SCALE GENOMIC DNA]</scope>
</reference>
<dbReference type="PANTHER" id="PTHR12479:SF10">
    <property type="entry name" value="LYSOSOMAL-ASSOCIATED TRANSMEMBRANE PROTEIN"/>
    <property type="match status" value="1"/>
</dbReference>
<dbReference type="KEGG" id="lgi:LOTGIDRAFT_150683"/>
<dbReference type="InterPro" id="IPR004687">
    <property type="entry name" value="LAPTM4/5"/>
</dbReference>
<dbReference type="OrthoDB" id="10002163at2759"/>
<dbReference type="HOGENOM" id="CLU_059239_2_0_1"/>
<comment type="subcellular location">
    <subcellularLocation>
        <location evidence="1">Endomembrane system</location>
        <topology evidence="1">Multi-pass membrane protein</topology>
    </subcellularLocation>
</comment>
<dbReference type="CTD" id="20235521"/>
<name>V4BHK9_LOTGI</name>
<keyword evidence="3" id="KW-0813">Transport</keyword>
<dbReference type="InterPro" id="IPR051115">
    <property type="entry name" value="LAPTM_transporter"/>
</dbReference>
<feature type="transmembrane region" description="Helical" evidence="7">
    <location>
        <begin position="123"/>
        <end position="147"/>
    </location>
</feature>
<feature type="transmembrane region" description="Helical" evidence="7">
    <location>
        <begin position="96"/>
        <end position="116"/>
    </location>
</feature>
<accession>V4BHK9</accession>
<evidence type="ECO:0000256" key="7">
    <source>
        <dbReference type="SAM" id="Phobius"/>
    </source>
</evidence>
<keyword evidence="5 7" id="KW-1133">Transmembrane helix</keyword>
<dbReference type="PANTHER" id="PTHR12479">
    <property type="entry name" value="LYSOSOMAL-ASSOCIATED TRANSMEMBRANE PROTEIN"/>
    <property type="match status" value="1"/>
</dbReference>
<evidence type="ECO:0000256" key="4">
    <source>
        <dbReference type="ARBA" id="ARBA00022692"/>
    </source>
</evidence>
<evidence type="ECO:0000256" key="3">
    <source>
        <dbReference type="ARBA" id="ARBA00022448"/>
    </source>
</evidence>
<dbReference type="RefSeq" id="XP_009060995.1">
    <property type="nucleotide sequence ID" value="XM_009062747.1"/>
</dbReference>